<keyword evidence="2" id="KW-1185">Reference proteome</keyword>
<proteinExistence type="predicted"/>
<dbReference type="Proteomes" id="UP001227268">
    <property type="component" value="Unassembled WGS sequence"/>
</dbReference>
<protein>
    <submittedName>
        <fullName evidence="1">Uncharacterized protein</fullName>
    </submittedName>
</protein>
<organism evidence="1 2">
    <name type="scientific">Naganishia friedmannii</name>
    <dbReference type="NCBI Taxonomy" id="89922"/>
    <lineage>
        <taxon>Eukaryota</taxon>
        <taxon>Fungi</taxon>
        <taxon>Dikarya</taxon>
        <taxon>Basidiomycota</taxon>
        <taxon>Agaricomycotina</taxon>
        <taxon>Tremellomycetes</taxon>
        <taxon>Filobasidiales</taxon>
        <taxon>Filobasidiaceae</taxon>
        <taxon>Naganishia</taxon>
    </lineage>
</organism>
<name>A0ACC2VVZ0_9TREE</name>
<gene>
    <name evidence="1" type="ORF">QFC21_002484</name>
</gene>
<comment type="caution">
    <text evidence="1">The sequence shown here is derived from an EMBL/GenBank/DDBJ whole genome shotgun (WGS) entry which is preliminary data.</text>
</comment>
<evidence type="ECO:0000313" key="2">
    <source>
        <dbReference type="Proteomes" id="UP001227268"/>
    </source>
</evidence>
<evidence type="ECO:0000313" key="1">
    <source>
        <dbReference type="EMBL" id="KAJ9103062.1"/>
    </source>
</evidence>
<sequence length="282" mass="29110">MTLTIRWWVLFWPILRTTCANPLPPRAQFNPGKNRHAAPGQTDILDDEGNNDNVEPYTYGQNAATSPQMSQYATAGGYPASAGIAPSLPPLAGMAGASTAIAAAGPLTARTGSFSETSQSGGRGVARGPSSASTLTSAGFAGRGAQPQPGQMPYNGYYQSGSGAPAMPMPMPMPYGQQQQQQQPPSGAQQKAREAAQERQALRATNPSTSDGYYAPGAGASTTGGPSPPATGQVSPGGTTTTSGGVYVHSDRGRYIPEPEEADAVDDGPSELPPQYHSIQRE</sequence>
<reference evidence="1" key="1">
    <citation type="submission" date="2023-04" db="EMBL/GenBank/DDBJ databases">
        <title>Draft Genome sequencing of Naganishia species isolated from polar environments using Oxford Nanopore Technology.</title>
        <authorList>
            <person name="Leo P."/>
            <person name="Venkateswaran K."/>
        </authorList>
    </citation>
    <scope>NUCLEOTIDE SEQUENCE</scope>
    <source>
        <strain evidence="1">MNA-CCFEE 5423</strain>
    </source>
</reference>
<accession>A0ACC2VVZ0</accession>
<dbReference type="EMBL" id="JASBWT010000007">
    <property type="protein sequence ID" value="KAJ9103062.1"/>
    <property type="molecule type" value="Genomic_DNA"/>
</dbReference>